<dbReference type="GO" id="GO:0005886">
    <property type="term" value="C:plasma membrane"/>
    <property type="evidence" value="ECO:0007669"/>
    <property type="project" value="TreeGrafter"/>
</dbReference>
<dbReference type="EC" id="2.3.2.2" evidence="4"/>
<dbReference type="GO" id="GO:0006751">
    <property type="term" value="P:glutathione catabolic process"/>
    <property type="evidence" value="ECO:0007669"/>
    <property type="project" value="UniProtKB-UniRule"/>
</dbReference>
<feature type="binding site" evidence="3">
    <location>
        <position position="424"/>
    </location>
    <ligand>
        <name>L-glutamate</name>
        <dbReference type="ChEBI" id="CHEBI:29985"/>
    </ligand>
</feature>
<evidence type="ECO:0000313" key="7">
    <source>
        <dbReference type="RefSeq" id="XP_012669918.1"/>
    </source>
</evidence>
<name>A0A6P3VF58_CLUHA</name>
<keyword evidence="5" id="KW-0732">Signal</keyword>
<dbReference type="GO" id="GO:0103068">
    <property type="term" value="F:leukotriene C4 gamma-glutamyl transferase activity"/>
    <property type="evidence" value="ECO:0007669"/>
    <property type="project" value="UniProtKB-EC"/>
</dbReference>
<accession>A0A6P3VF58</accession>
<comment type="catalytic activity">
    <reaction evidence="4">
        <text>glutathione + H2O = L-cysteinylglycine + L-glutamate</text>
        <dbReference type="Rhea" id="RHEA:28807"/>
        <dbReference type="ChEBI" id="CHEBI:15377"/>
        <dbReference type="ChEBI" id="CHEBI:29985"/>
        <dbReference type="ChEBI" id="CHEBI:57925"/>
        <dbReference type="ChEBI" id="CHEBI:61694"/>
        <dbReference type="EC" id="3.4.19.13"/>
    </reaction>
</comment>
<dbReference type="InterPro" id="IPR029055">
    <property type="entry name" value="Ntn_hydrolases_N"/>
</dbReference>
<evidence type="ECO:0000256" key="1">
    <source>
        <dbReference type="ARBA" id="ARBA00009381"/>
    </source>
</evidence>
<dbReference type="InterPro" id="IPR000101">
    <property type="entry name" value="GGT_peptidase"/>
</dbReference>
<comment type="subcellular location">
    <subcellularLocation>
        <location evidence="4">Membrane</location>
        <topology evidence="4">Single-pass type II membrane protein</topology>
    </subcellularLocation>
</comment>
<dbReference type="GO" id="GO:1901750">
    <property type="term" value="P:leukotriene D4 biosynthetic process"/>
    <property type="evidence" value="ECO:0007669"/>
    <property type="project" value="TreeGrafter"/>
</dbReference>
<dbReference type="FunFam" id="3.60.20.40:FF:000011">
    <property type="entry name" value="Gamma-glutamyltransferase 5a"/>
    <property type="match status" value="1"/>
</dbReference>
<feature type="binding site" evidence="3">
    <location>
        <position position="461"/>
    </location>
    <ligand>
        <name>L-glutamate</name>
        <dbReference type="ChEBI" id="CHEBI:29985"/>
    </ligand>
</feature>
<dbReference type="GO" id="GO:0002951">
    <property type="term" value="F:leukotriene-C(4) hydrolase"/>
    <property type="evidence" value="ECO:0007669"/>
    <property type="project" value="TreeGrafter"/>
</dbReference>
<dbReference type="KEGG" id="char:105888718"/>
<feature type="signal peptide" evidence="5">
    <location>
        <begin position="1"/>
        <end position="24"/>
    </location>
</feature>
<evidence type="ECO:0000256" key="5">
    <source>
        <dbReference type="SAM" id="SignalP"/>
    </source>
</evidence>
<comment type="catalytic activity">
    <reaction evidence="4">
        <text>an N-terminal (5-L-glutamyl)-[peptide] + an alpha-amino acid = 5-L-glutamyl amino acid + an N-terminal L-alpha-aminoacyl-[peptide]</text>
        <dbReference type="Rhea" id="RHEA:23904"/>
        <dbReference type="Rhea" id="RHEA-COMP:9780"/>
        <dbReference type="Rhea" id="RHEA-COMP:9795"/>
        <dbReference type="ChEBI" id="CHEBI:77644"/>
        <dbReference type="ChEBI" id="CHEBI:78597"/>
        <dbReference type="ChEBI" id="CHEBI:78599"/>
        <dbReference type="ChEBI" id="CHEBI:78608"/>
        <dbReference type="EC" id="2.3.2.2"/>
    </reaction>
</comment>
<comment type="catalytic activity">
    <reaction evidence="4">
        <text>an S-substituted glutathione + H2O = an S-substituted L-cysteinylglycine + L-glutamate</text>
        <dbReference type="Rhea" id="RHEA:59468"/>
        <dbReference type="ChEBI" id="CHEBI:15377"/>
        <dbReference type="ChEBI" id="CHEBI:29985"/>
        <dbReference type="ChEBI" id="CHEBI:90779"/>
        <dbReference type="ChEBI" id="CHEBI:143103"/>
        <dbReference type="EC" id="3.4.19.13"/>
    </reaction>
</comment>
<dbReference type="AlphaFoldDB" id="A0A6P3VF58"/>
<evidence type="ECO:0000313" key="6">
    <source>
        <dbReference type="Proteomes" id="UP000515152"/>
    </source>
</evidence>
<dbReference type="Pfam" id="PF01019">
    <property type="entry name" value="G_glu_transpept"/>
    <property type="match status" value="1"/>
</dbReference>
<comment type="function">
    <text evidence="4">Cleaves the gamma-glutamyl peptide bond of glutathione and glutathione conjugates.</text>
</comment>
<reference evidence="7" key="1">
    <citation type="submission" date="2025-08" db="UniProtKB">
        <authorList>
            <consortium name="RefSeq"/>
        </authorList>
    </citation>
    <scope>IDENTIFICATION</scope>
</reference>
<dbReference type="EC" id="3.4.19.13" evidence="4"/>
<dbReference type="Proteomes" id="UP000515152">
    <property type="component" value="Chromosome 12"/>
</dbReference>
<sequence length="555" mass="60341">MAKSKSRCRCLLCFGLLCAVGVVAVCCIVYFSREQPSDGTFKSAAVAADSELCSNIGRDMLKKGGSAADAAIAALICTSLVNPQSMGLGGGSIFTIMDKAGKVTVISSRETVPNSFKADLLKGCSPGPFHHGPQWIGVPGELRGYQEVHRRYGKLQWAELFKPSIRLAREGFRMPPYLAHFINHKEMDLLFKFSTLCEVFCHKNKTRLNVQDTLRYPKLAETMETIAKQGADAFYTGTVANDLIQDIREAGGSLTLEDLKSFQVRESEAWAVPMGEYTMHIPPPPAGGAILSFILNIMRGFHLSPDSLSGKEKIHTFQRFIEAFKFGNGQKKNIRDPKFSSVKVPYLIREDFAAKVRGLIRNDITHNASYYNVTPSQDRMGTTHVSVIAEDGTAVSVTSTINQMFGSLIYSRKTGIFLNNELGDFCGRAESITAGEQPPSSMAPVILHSEKKTLVIGGSGGSLITSAMALSIANHLWLGMSLQDAIASPIVFVLGNNDVCFENGSDQAVKEALLSLGHKKGNWNYFLNVVNAVSKERGSIQAVSDARKGGKVSGY</sequence>
<gene>
    <name evidence="7" type="primary">ggt5b</name>
</gene>
<dbReference type="InterPro" id="IPR043138">
    <property type="entry name" value="GGT_lsub"/>
</dbReference>
<evidence type="ECO:0000256" key="3">
    <source>
        <dbReference type="PIRSR" id="PIRSR600101-2"/>
    </source>
</evidence>
<dbReference type="UniPathway" id="UPA00204"/>
<dbReference type="GO" id="GO:0036374">
    <property type="term" value="F:glutathione hydrolase activity"/>
    <property type="evidence" value="ECO:0007669"/>
    <property type="project" value="UniProtKB-UniRule"/>
</dbReference>
<dbReference type="GO" id="GO:0006954">
    <property type="term" value="P:inflammatory response"/>
    <property type="evidence" value="ECO:0007669"/>
    <property type="project" value="TreeGrafter"/>
</dbReference>
<keyword evidence="4" id="KW-0012">Acyltransferase</keyword>
<dbReference type="GeneID" id="105888718"/>
<dbReference type="PANTHER" id="PTHR11686:SF53">
    <property type="entry name" value="GLUTATHIONE HYDROLASE"/>
    <property type="match status" value="1"/>
</dbReference>
<dbReference type="Gene3D" id="1.10.246.130">
    <property type="match status" value="1"/>
</dbReference>
<keyword evidence="4" id="KW-0808">Transferase</keyword>
<dbReference type="PANTHER" id="PTHR11686">
    <property type="entry name" value="GAMMA GLUTAMYL TRANSPEPTIDASE"/>
    <property type="match status" value="1"/>
</dbReference>
<feature type="chain" id="PRO_5028109538" description="Glutathione hydrolase" evidence="5">
    <location>
        <begin position="25"/>
        <end position="555"/>
    </location>
</feature>
<organism evidence="6 7">
    <name type="scientific">Clupea harengus</name>
    <name type="common">Atlantic herring</name>
    <dbReference type="NCBI Taxonomy" id="7950"/>
    <lineage>
        <taxon>Eukaryota</taxon>
        <taxon>Metazoa</taxon>
        <taxon>Chordata</taxon>
        <taxon>Craniata</taxon>
        <taxon>Vertebrata</taxon>
        <taxon>Euteleostomi</taxon>
        <taxon>Actinopterygii</taxon>
        <taxon>Neopterygii</taxon>
        <taxon>Teleostei</taxon>
        <taxon>Clupei</taxon>
        <taxon>Clupeiformes</taxon>
        <taxon>Clupeoidei</taxon>
        <taxon>Clupeidae</taxon>
        <taxon>Clupea</taxon>
    </lineage>
</organism>
<dbReference type="InterPro" id="IPR043137">
    <property type="entry name" value="GGT_ssub_C"/>
</dbReference>
<feature type="binding site" evidence="3">
    <location>
        <begin position="440"/>
        <end position="441"/>
    </location>
    <ligand>
        <name>L-glutamate</name>
        <dbReference type="ChEBI" id="CHEBI:29985"/>
    </ligand>
</feature>
<dbReference type="OrthoDB" id="1081007at2759"/>
<dbReference type="RefSeq" id="XP_012669918.1">
    <property type="nucleotide sequence ID" value="XM_012814464.3"/>
</dbReference>
<dbReference type="Gene3D" id="3.60.20.40">
    <property type="match status" value="1"/>
</dbReference>
<dbReference type="PRINTS" id="PR01210">
    <property type="entry name" value="GGTRANSPTASE"/>
</dbReference>
<keyword evidence="6" id="KW-1185">Reference proteome</keyword>
<evidence type="ECO:0000256" key="4">
    <source>
        <dbReference type="RuleBase" id="RU368068"/>
    </source>
</evidence>
<dbReference type="SUPFAM" id="SSF56235">
    <property type="entry name" value="N-terminal nucleophile aminohydrolases (Ntn hydrolases)"/>
    <property type="match status" value="1"/>
</dbReference>
<feature type="active site" description="Nucleophile" evidence="2">
    <location>
        <position position="382"/>
    </location>
</feature>
<keyword evidence="4 7" id="KW-0378">Hydrolase</keyword>
<comment type="similarity">
    <text evidence="1">Belongs to the gamma-glutamyltransferase family.</text>
</comment>
<dbReference type="CTD" id="100333757"/>
<feature type="binding site" evidence="3">
    <location>
        <position position="109"/>
    </location>
    <ligand>
        <name>L-glutamate</name>
        <dbReference type="ChEBI" id="CHEBI:29985"/>
    </ligand>
</feature>
<evidence type="ECO:0000256" key="2">
    <source>
        <dbReference type="PIRSR" id="PIRSR600101-1"/>
    </source>
</evidence>
<dbReference type="FunFam" id="1.10.246.130:FF:000001">
    <property type="entry name" value="Gamma-glutamyltransferase 5 isoform 1"/>
    <property type="match status" value="1"/>
</dbReference>
<proteinExistence type="inferred from homology"/>
<feature type="binding site" evidence="3">
    <location>
        <begin position="400"/>
        <end position="402"/>
    </location>
    <ligand>
        <name>L-glutamate</name>
        <dbReference type="ChEBI" id="CHEBI:29985"/>
    </ligand>
</feature>
<comment type="pathway">
    <text evidence="4">Sulfur metabolism; glutathione metabolism.</text>
</comment>
<protein>
    <recommendedName>
        <fullName evidence="4">Glutathione hydrolase</fullName>
        <ecNumber evidence="4">2.3.2.2</ecNumber>
        <ecNumber evidence="4">3.4.19.13</ecNumber>
    </recommendedName>
    <alternativeName>
        <fullName evidence="4">Gamma-glutamyltransferase</fullName>
    </alternativeName>
    <alternativeName>
        <fullName evidence="4">Gamma-glutamyltranspeptidase</fullName>
    </alternativeName>
</protein>